<dbReference type="Proteomes" id="UP000054032">
    <property type="component" value="Unassembled WGS sequence"/>
</dbReference>
<protein>
    <submittedName>
        <fullName evidence="2">Uncharacterized protein</fullName>
    </submittedName>
</protein>
<keyword evidence="3" id="KW-1185">Reference proteome</keyword>
<sequence length="169" mass="18427">MGARDNVSQQGAPRTKASSADEPKRMPMQGAAWRDLATIAKMRGEALELQSTGHLCVPMDAAAQALPVCIEMQWPLSSRPGPPLIYRRGQYSTCMASSVARLSSGYRGCKKRRMYSERGEANAAGESDALEYILHVVQKVGGTYEHSSRDVLICQHAPSVLAGNRDDFE</sequence>
<evidence type="ECO:0000313" key="3">
    <source>
        <dbReference type="Proteomes" id="UP000054032"/>
    </source>
</evidence>
<name>W6Z517_COCMI</name>
<dbReference type="EMBL" id="KI963996">
    <property type="protein sequence ID" value="EUC44853.1"/>
    <property type="molecule type" value="Genomic_DNA"/>
</dbReference>
<dbReference type="GeneID" id="19121021"/>
<feature type="compositionally biased region" description="Polar residues" evidence="1">
    <location>
        <begin position="1"/>
        <end position="18"/>
    </location>
</feature>
<proteinExistence type="predicted"/>
<evidence type="ECO:0000256" key="1">
    <source>
        <dbReference type="SAM" id="MobiDB-lite"/>
    </source>
</evidence>
<evidence type="ECO:0000313" key="2">
    <source>
        <dbReference type="EMBL" id="EUC44853.1"/>
    </source>
</evidence>
<dbReference type="KEGG" id="bor:COCMIDRAFT_26911"/>
<organism evidence="2 3">
    <name type="scientific">Bipolaris oryzae ATCC 44560</name>
    <dbReference type="NCBI Taxonomy" id="930090"/>
    <lineage>
        <taxon>Eukaryota</taxon>
        <taxon>Fungi</taxon>
        <taxon>Dikarya</taxon>
        <taxon>Ascomycota</taxon>
        <taxon>Pezizomycotina</taxon>
        <taxon>Dothideomycetes</taxon>
        <taxon>Pleosporomycetidae</taxon>
        <taxon>Pleosporales</taxon>
        <taxon>Pleosporineae</taxon>
        <taxon>Pleosporaceae</taxon>
        <taxon>Bipolaris</taxon>
    </lineage>
</organism>
<accession>W6Z517</accession>
<dbReference type="RefSeq" id="XP_007688628.1">
    <property type="nucleotide sequence ID" value="XM_007690438.1"/>
</dbReference>
<feature type="region of interest" description="Disordered" evidence="1">
    <location>
        <begin position="1"/>
        <end position="27"/>
    </location>
</feature>
<dbReference type="HOGENOM" id="CLU_1578242_0_0_1"/>
<dbReference type="AlphaFoldDB" id="W6Z517"/>
<gene>
    <name evidence="2" type="ORF">COCMIDRAFT_26911</name>
</gene>
<reference evidence="2 3" key="1">
    <citation type="journal article" date="2013" name="PLoS Genet.">
        <title>Comparative genome structure, secondary metabolite, and effector coding capacity across Cochliobolus pathogens.</title>
        <authorList>
            <person name="Condon B.J."/>
            <person name="Leng Y."/>
            <person name="Wu D."/>
            <person name="Bushley K.E."/>
            <person name="Ohm R.A."/>
            <person name="Otillar R."/>
            <person name="Martin J."/>
            <person name="Schackwitz W."/>
            <person name="Grimwood J."/>
            <person name="MohdZainudin N."/>
            <person name="Xue C."/>
            <person name="Wang R."/>
            <person name="Manning V.A."/>
            <person name="Dhillon B."/>
            <person name="Tu Z.J."/>
            <person name="Steffenson B.J."/>
            <person name="Salamov A."/>
            <person name="Sun H."/>
            <person name="Lowry S."/>
            <person name="LaButti K."/>
            <person name="Han J."/>
            <person name="Copeland A."/>
            <person name="Lindquist E."/>
            <person name="Barry K."/>
            <person name="Schmutz J."/>
            <person name="Baker S.E."/>
            <person name="Ciuffetti L.M."/>
            <person name="Grigoriev I.V."/>
            <person name="Zhong S."/>
            <person name="Turgeon B.G."/>
        </authorList>
    </citation>
    <scope>NUCLEOTIDE SEQUENCE [LARGE SCALE GENOMIC DNA]</scope>
    <source>
        <strain evidence="2 3">ATCC 44560</strain>
    </source>
</reference>